<reference evidence="3 4" key="1">
    <citation type="submission" date="2023-08" db="EMBL/GenBank/DDBJ databases">
        <title>Whole-genome sequencing of halo(alkali)philic microorganisms from hypersaline lakes.</title>
        <authorList>
            <person name="Sorokin D.Y."/>
            <person name="Abbas B."/>
            <person name="Merkel A.Y."/>
        </authorList>
    </citation>
    <scope>NUCLEOTIDE SEQUENCE [LARGE SCALE GENOMIC DNA]</scope>
    <source>
        <strain evidence="3 4">AB-CW4</strain>
    </source>
</reference>
<dbReference type="InterPro" id="IPR036249">
    <property type="entry name" value="Thioredoxin-like_sf"/>
</dbReference>
<dbReference type="Gene3D" id="3.40.30.10">
    <property type="entry name" value="Glutaredoxin"/>
    <property type="match status" value="1"/>
</dbReference>
<dbReference type="InterPro" id="IPR006504">
    <property type="entry name" value="Tscrpt_reg_Spx/MgsR"/>
</dbReference>
<dbReference type="Pfam" id="PF03960">
    <property type="entry name" value="ArsC"/>
    <property type="match status" value="1"/>
</dbReference>
<evidence type="ECO:0000256" key="2">
    <source>
        <dbReference type="PROSITE-ProRule" id="PRU01282"/>
    </source>
</evidence>
<dbReference type="Proteomes" id="UP001239019">
    <property type="component" value="Unassembled WGS sequence"/>
</dbReference>
<evidence type="ECO:0000313" key="3">
    <source>
        <dbReference type="EMBL" id="MDQ2068350.1"/>
    </source>
</evidence>
<sequence>MSITLYGIHNCDTCRKARRWLDEQDIDYRWHDLRKDGLDTVMVEGWLKALGPDTLLNRRGPSWRKLPAEEQAAANDGSAAIFVANPTIIKRPVLDHHGDVTVAFRADSWAKRLGL</sequence>
<organism evidence="3 4">
    <name type="scientific">Natronospira bacteriovora</name>
    <dbReference type="NCBI Taxonomy" id="3069753"/>
    <lineage>
        <taxon>Bacteria</taxon>
        <taxon>Pseudomonadati</taxon>
        <taxon>Pseudomonadota</taxon>
        <taxon>Gammaproteobacteria</taxon>
        <taxon>Natronospirales</taxon>
        <taxon>Natronospiraceae</taxon>
        <taxon>Natronospira</taxon>
    </lineage>
</organism>
<dbReference type="PANTHER" id="PTHR30041">
    <property type="entry name" value="ARSENATE REDUCTASE"/>
    <property type="match status" value="1"/>
</dbReference>
<evidence type="ECO:0000256" key="1">
    <source>
        <dbReference type="ARBA" id="ARBA00007198"/>
    </source>
</evidence>
<dbReference type="PROSITE" id="PS51353">
    <property type="entry name" value="ARSC"/>
    <property type="match status" value="1"/>
</dbReference>
<gene>
    <name evidence="3" type="ORF">RBH19_00495</name>
</gene>
<dbReference type="EMBL" id="JAVDDT010000001">
    <property type="protein sequence ID" value="MDQ2068350.1"/>
    <property type="molecule type" value="Genomic_DNA"/>
</dbReference>
<dbReference type="PANTHER" id="PTHR30041:SF8">
    <property type="entry name" value="PROTEIN YFFB"/>
    <property type="match status" value="1"/>
</dbReference>
<keyword evidence="4" id="KW-1185">Reference proteome</keyword>
<comment type="caution">
    <text evidence="3">The sequence shown here is derived from an EMBL/GenBank/DDBJ whole genome shotgun (WGS) entry which is preliminary data.</text>
</comment>
<name>A0ABU0W4G2_9GAMM</name>
<dbReference type="NCBIfam" id="TIGR01617">
    <property type="entry name" value="arsC_related"/>
    <property type="match status" value="1"/>
</dbReference>
<evidence type="ECO:0000313" key="4">
    <source>
        <dbReference type="Proteomes" id="UP001239019"/>
    </source>
</evidence>
<comment type="similarity">
    <text evidence="1 2">Belongs to the ArsC family.</text>
</comment>
<accession>A0ABU0W4G2</accession>
<protein>
    <submittedName>
        <fullName evidence="3">Spx/MgsR family RNA polymerase-binding regulatory protein</fullName>
    </submittedName>
</protein>
<dbReference type="RefSeq" id="WP_306726846.1">
    <property type="nucleotide sequence ID" value="NZ_JAVDDT010000001.1"/>
</dbReference>
<dbReference type="SUPFAM" id="SSF52833">
    <property type="entry name" value="Thioredoxin-like"/>
    <property type="match status" value="1"/>
</dbReference>
<proteinExistence type="inferred from homology"/>
<dbReference type="InterPro" id="IPR006660">
    <property type="entry name" value="Arsenate_reductase-like"/>
</dbReference>